<dbReference type="STRING" id="1329250.WOSG25_160260"/>
<accession>A0A069D363</accession>
<protein>
    <submittedName>
        <fullName evidence="1">Lipase/esterase</fullName>
    </submittedName>
</protein>
<dbReference type="EMBL" id="DF820499">
    <property type="protein sequence ID" value="GAK31811.1"/>
    <property type="molecule type" value="Genomic_DNA"/>
</dbReference>
<gene>
    <name evidence="1" type="ORF">WOSG25_160260</name>
</gene>
<sequence length="64" mass="7437">MRASLEELKDLTKAMILNGQADVLRDEGKADVDVTQIRFRGVMLTQWIKPMQRVPQWIFQLHGL</sequence>
<dbReference type="Proteomes" id="UP000030643">
    <property type="component" value="Unassembled WGS sequence"/>
</dbReference>
<proteinExistence type="predicted"/>
<keyword evidence="2" id="KW-1185">Reference proteome</keyword>
<dbReference type="AlphaFoldDB" id="A0A069D363"/>
<name>A0A069D363_WEIOS</name>
<evidence type="ECO:0000313" key="1">
    <source>
        <dbReference type="EMBL" id="GAK31811.1"/>
    </source>
</evidence>
<reference evidence="2" key="1">
    <citation type="journal article" date="2014" name="Genome Announc.">
        <title>Draft genome sequence of Weissella oryzae SG25T, isolated from fermented rice grains.</title>
        <authorList>
            <person name="Tanizawa Y."/>
            <person name="Fujisawa T."/>
            <person name="Mochizuki T."/>
            <person name="Kaminuma E."/>
            <person name="Suzuki Y."/>
            <person name="Nakamura Y."/>
            <person name="Tohno M."/>
        </authorList>
    </citation>
    <scope>NUCLEOTIDE SEQUENCE [LARGE SCALE GENOMIC DNA]</scope>
    <source>
        <strain evidence="2">DSM 25784 / JCM 18191 / LMG 30913 / SG25</strain>
    </source>
</reference>
<evidence type="ECO:0000313" key="2">
    <source>
        <dbReference type="Proteomes" id="UP000030643"/>
    </source>
</evidence>
<organism evidence="1 2">
    <name type="scientific">Weissella oryzae (strain DSM 25784 / JCM 18191 / LMG 30913 / SG25)</name>
    <dbReference type="NCBI Taxonomy" id="1329250"/>
    <lineage>
        <taxon>Bacteria</taxon>
        <taxon>Bacillati</taxon>
        <taxon>Bacillota</taxon>
        <taxon>Bacilli</taxon>
        <taxon>Lactobacillales</taxon>
        <taxon>Lactobacillaceae</taxon>
        <taxon>Weissella</taxon>
    </lineage>
</organism>